<name>A0A7R9EQW9_9NEOP</name>
<evidence type="ECO:0000313" key="3">
    <source>
        <dbReference type="EMBL" id="CAD7439714.1"/>
    </source>
</evidence>
<dbReference type="Pfam" id="PF01562">
    <property type="entry name" value="Pep_M12B_propep"/>
    <property type="match status" value="1"/>
</dbReference>
<dbReference type="AlphaFoldDB" id="A0A7R9EQW9"/>
<evidence type="ECO:0000259" key="2">
    <source>
        <dbReference type="Pfam" id="PF01562"/>
    </source>
</evidence>
<feature type="domain" description="Peptidase M12B propeptide" evidence="2">
    <location>
        <begin position="23"/>
        <end position="138"/>
    </location>
</feature>
<organism evidence="3">
    <name type="scientific">Timema bartmani</name>
    <dbReference type="NCBI Taxonomy" id="61472"/>
    <lineage>
        <taxon>Eukaryota</taxon>
        <taxon>Metazoa</taxon>
        <taxon>Ecdysozoa</taxon>
        <taxon>Arthropoda</taxon>
        <taxon>Hexapoda</taxon>
        <taxon>Insecta</taxon>
        <taxon>Pterygota</taxon>
        <taxon>Neoptera</taxon>
        <taxon>Polyneoptera</taxon>
        <taxon>Phasmatodea</taxon>
        <taxon>Timematodea</taxon>
        <taxon>Timematoidea</taxon>
        <taxon>Timematidae</taxon>
        <taxon>Timema</taxon>
    </lineage>
</organism>
<sequence>MVQVQGHGGGCQGRYTRDIHDYELVVPQKVNEDGSFLTYSLPHFYERFSGDRRKRQQPDIKRPGRQYGRSLSETFFNMAALQVHYALHFNGDLHHIELEPNYGLLSPAMVVESKRNDVRNSKFTPPKPQQCHFVGIIRGHRNSRAAISLCEGMDSEPERDGRHHHLIYRQLADNPWGDRATVEGKSVCGVKDS</sequence>
<protein>
    <recommendedName>
        <fullName evidence="2">Peptidase M12B propeptide domain-containing protein</fullName>
    </recommendedName>
</protein>
<proteinExistence type="predicted"/>
<keyword evidence="1" id="KW-1015">Disulfide bond</keyword>
<reference evidence="3" key="1">
    <citation type="submission" date="2020-11" db="EMBL/GenBank/DDBJ databases">
        <authorList>
            <person name="Tran Van P."/>
        </authorList>
    </citation>
    <scope>NUCLEOTIDE SEQUENCE</scope>
</reference>
<evidence type="ECO:0000256" key="1">
    <source>
        <dbReference type="ARBA" id="ARBA00023157"/>
    </source>
</evidence>
<gene>
    <name evidence="3" type="ORF">TBIB3V08_LOCUS2262</name>
</gene>
<accession>A0A7R9EQW9</accession>
<dbReference type="InterPro" id="IPR002870">
    <property type="entry name" value="Peptidase_M12B_N"/>
</dbReference>
<dbReference type="EMBL" id="OD564762">
    <property type="protein sequence ID" value="CAD7439714.1"/>
    <property type="molecule type" value="Genomic_DNA"/>
</dbReference>